<protein>
    <submittedName>
        <fullName evidence="5">Phage tail tape measure protein</fullName>
    </submittedName>
</protein>
<evidence type="ECO:0000313" key="6">
    <source>
        <dbReference type="Proteomes" id="UP001198026"/>
    </source>
</evidence>
<keyword evidence="1" id="KW-1188">Viral release from host cell</keyword>
<evidence type="ECO:0000256" key="2">
    <source>
        <dbReference type="SAM" id="Coils"/>
    </source>
</evidence>
<evidence type="ECO:0000313" key="5">
    <source>
        <dbReference type="EMBL" id="MCC4477380.1"/>
    </source>
</evidence>
<dbReference type="PANTHER" id="PTHR37813:SF1">
    <property type="entry name" value="FELS-2 PROPHAGE PROTEIN"/>
    <property type="match status" value="1"/>
</dbReference>
<keyword evidence="2" id="KW-0175">Coiled coil</keyword>
<organism evidence="5 6">
    <name type="scientific">Limosilactobacillus reuteri</name>
    <name type="common">Lactobacillus reuteri</name>
    <dbReference type="NCBI Taxonomy" id="1598"/>
    <lineage>
        <taxon>Bacteria</taxon>
        <taxon>Bacillati</taxon>
        <taxon>Bacillota</taxon>
        <taxon>Bacilli</taxon>
        <taxon>Lactobacillales</taxon>
        <taxon>Lactobacillaceae</taxon>
        <taxon>Limosilactobacillus</taxon>
    </lineage>
</organism>
<name>A0AAW4X4R9_LIMRT</name>
<comment type="caution">
    <text evidence="5">The sequence shown here is derived from an EMBL/GenBank/DDBJ whole genome shotgun (WGS) entry which is preliminary data.</text>
</comment>
<dbReference type="RefSeq" id="WP_228340704.1">
    <property type="nucleotide sequence ID" value="NZ_JAJGWA010000115.1"/>
</dbReference>
<dbReference type="InterPro" id="IPR010090">
    <property type="entry name" value="Phage_tape_meas"/>
</dbReference>
<feature type="domain" description="Phage tail tape measure protein" evidence="4">
    <location>
        <begin position="385"/>
        <end position="594"/>
    </location>
</feature>
<reference evidence="5" key="1">
    <citation type="submission" date="2021-10" db="EMBL/GenBank/DDBJ databases">
        <title>Evolutionary history and lifestyle of the vertebrate symbiont Limosilactobacillus reuteri.</title>
        <authorList>
            <person name="Zheng J."/>
            <person name="Li F."/>
            <person name="Gaenzle M."/>
            <person name="Walter J."/>
        </authorList>
    </citation>
    <scope>NUCLEOTIDE SEQUENCE</scope>
    <source>
        <strain evidence="5">GQ_1_3_1</strain>
    </source>
</reference>
<dbReference type="EMBL" id="JAJGWB010000114">
    <property type="protein sequence ID" value="MCC4477380.1"/>
    <property type="molecule type" value="Genomic_DNA"/>
</dbReference>
<evidence type="ECO:0000256" key="3">
    <source>
        <dbReference type="SAM" id="MobiDB-lite"/>
    </source>
</evidence>
<feature type="region of interest" description="Disordered" evidence="3">
    <location>
        <begin position="1115"/>
        <end position="1139"/>
    </location>
</feature>
<sequence>METIEGYRFSIDLDDHGMSRSLQVLAREATTLKRVMHANFEENMSIGNSFGALSDKVRDIKNATEAYRIAIEGAKRDMQDMPQHIREAREEYKKLKEEKKENTEEGKKLAAQIHDEEGKMLSLVNKQENYRNQISRLNRQLAEAKRQQALYNESLEKYRSVSAGAFNAMNSYDRMMEQMGLKSVTTGQKVKLLTNQHRLLSRQSELEVAQTKRLQNTLQSLQTKYNANASTMRRISNENKTTSDEYNKLAKTQTILRSQIARTTEDLQKQTAASAKTAGEVAKLRSTINSIGTGKLGSVARAFTNIDAKVRMSTSHTRAWANSLRGGLITAGIGMTTFGLGLGKAVQMSANLQQSWITTSNLLRFGAKNASEAASEVRKVGDMQRDATKFSKEYGYSQKDIADQYTELVKRGYSAGQSVGSMKSMLEAARASGDDYGDVVQNVSNVLDAFNLRQNKTSAQVISNSKRVTNAMAYAADMTATDFKSMGEAMHYVSASASQSGQSVESTTAALGELSNAGLEGSIAGTGLRKVLNSLLSPTDSATAALNKYGMTMDDFKTKKGALKQLPDIMKVINKHTENLSKADRGAFFKAVFGTTGQNAAMILSQSASKMQELVKAEEKAEKTNYVHQLAEKNMQSTQMQMKKLQMNIQDLAINLGNKLLPAVNKVAEGFGKWVASKQGQHSIENFSKAVEGFANGIAKHSNSILSFLGGFSDGLITVGKVAILPIKLIDSLTRSIAKVTGHSGAVSRFFGIVTGGIVGIIAVMKILHTAISGINAVRDDMKSIGILRSTSSQLETQNSLYERMIQLQEHSLEISEAQARQQGINTENLGKTTATENAENIASNIPNSEKKVATNKSVQIQPYLDETKTSRVGNWFKNKLPSFGAKGGEMAGTKVSTGFLSKFRALPEMVKGTGIFSKIMTIGMNAFAAFDMAKGIMNSLTDSKARGRYKSAGKVMAEGIGMYLGGPMTSQIAGFATDWAYTIVDNFKKGWNGYTKGYKPKGITATIGWDFKNATRQYNNFIAGIEKKHPKVAAVFRWVRGVWTTSFAEVKFFIRNMHNGFKMAADAISDIFKGRWGQIIKDWHKDNDNLTKGIKSDWKGFFDWFGKNRHKVALHKPTKSQSKETSSKKSSVKSLGNTRYSSTDVKNLKSMTSQIGSYEKALKGLKSVIKSNDPTSELRHMNKELKGASLNWGKVAKPIKKIGDAFKYLSKFSNSMSKKDAFAALNKDLPNLDNTIKKYGKSLTKNINSLGKTLNKNHLQKPLAKLDKQIKTSTKTWKGFSTPVKSLAKSFKILQNATKTMTGKKGLEALTKGFKDLNNGLKKQTIGKNLKNLSKEITKSKIVKSFTSMDKSIKSSAKYWKSLAKPIQVAAKSFNTLQKSVKNLDGKKSGFTQLNKDIKTLTTTLRKNNFGKMIADQANIANKAMSGKKSGFVNEFNRQTKSMNRALNSFRRTFEKDWKATWTNLDNPVRRNLSEAYKSETNHLDSMENKRSKFSSSFLKGWNSWIDSVVNNFRKGFSKLPNYAESAMKDIVSRLNKGINGVNKVISDFDGDKKLSAISYANGTKGGHPGGHMLVNDSNRPHWKELVKFPGKDWTMFDQKNVLIPNAPQGTTVINGEATHKIMSSVGISHYADGTDDSDEIVEKLEKNPLATLKSIFFKSTSFSGSPVVTDLGTAIAYGFLNAIKDKMKEMAKDAEDANSPAGTMSKSAFRKAAERAAASMHQSLSAGDIARLYWQAMVESTVNPAQGGGIDDHDGTGRPIGLFQFKLSTWNAAVRAMGGRHRNIHSAVDQIAAVLADRTWRSDLAPIGTRRGWTPHGYANGGIVSMNQLVNVAEGNMPEAIIPWDINKRPRALNIINQTLDHMERDGGGTGNIKRISNENDDKFKDNVIALLGQIAGFSKQQIDAILANGGNNDIRSRHARQQFYQQYGNDQRVSDYMSY</sequence>
<dbReference type="NCBIfam" id="TIGR01760">
    <property type="entry name" value="tape_meas_TP901"/>
    <property type="match status" value="1"/>
</dbReference>
<feature type="coiled-coil region" evidence="2">
    <location>
        <begin position="78"/>
        <end position="154"/>
    </location>
</feature>
<evidence type="ECO:0000256" key="1">
    <source>
        <dbReference type="ARBA" id="ARBA00022612"/>
    </source>
</evidence>
<evidence type="ECO:0000259" key="4">
    <source>
        <dbReference type="Pfam" id="PF10145"/>
    </source>
</evidence>
<dbReference type="PANTHER" id="PTHR37813">
    <property type="entry name" value="FELS-2 PROPHAGE PROTEIN"/>
    <property type="match status" value="1"/>
</dbReference>
<proteinExistence type="predicted"/>
<gene>
    <name evidence="5" type="ORF">LMB76_03995</name>
</gene>
<feature type="coiled-coil region" evidence="2">
    <location>
        <begin position="628"/>
        <end position="655"/>
    </location>
</feature>
<accession>A0AAW4X4R9</accession>
<dbReference type="Pfam" id="PF10145">
    <property type="entry name" value="PhageMin_Tail"/>
    <property type="match status" value="1"/>
</dbReference>
<dbReference type="Proteomes" id="UP001198026">
    <property type="component" value="Unassembled WGS sequence"/>
</dbReference>